<accession>A0A1L7CHR5</accession>
<evidence type="ECO:0000313" key="3">
    <source>
        <dbReference type="Proteomes" id="UP000185478"/>
    </source>
</evidence>
<gene>
    <name evidence="2" type="ORF">CAQU_10140</name>
</gene>
<proteinExistence type="predicted"/>
<dbReference type="EMBL" id="CP009245">
    <property type="protein sequence ID" value="APT85355.1"/>
    <property type="molecule type" value="Genomic_DNA"/>
</dbReference>
<dbReference type="KEGG" id="caqu:CAQU_10140"/>
<feature type="region of interest" description="Disordered" evidence="1">
    <location>
        <begin position="1"/>
        <end position="29"/>
    </location>
</feature>
<sequence length="117" mass="12716">MPATAKVPTTPSAEGKRDAKNVENQRGRSVVRRCVHTADTVTKPATPTTSINAMIPTHHQLSQATLLLGVTTHWWLNLVTACATKVPNVTPYTKLKAIHLGQLITKDEAPRTIASDR</sequence>
<evidence type="ECO:0000256" key="1">
    <source>
        <dbReference type="SAM" id="MobiDB-lite"/>
    </source>
</evidence>
<dbReference type="Proteomes" id="UP000185478">
    <property type="component" value="Chromosome"/>
</dbReference>
<evidence type="ECO:0000313" key="2">
    <source>
        <dbReference type="EMBL" id="APT85355.1"/>
    </source>
</evidence>
<keyword evidence="3" id="KW-1185">Reference proteome</keyword>
<dbReference type="AlphaFoldDB" id="A0A1L7CHR5"/>
<organism evidence="2 3">
    <name type="scientific">Corynebacterium aquilae DSM 44791</name>
    <dbReference type="NCBI Taxonomy" id="1431546"/>
    <lineage>
        <taxon>Bacteria</taxon>
        <taxon>Bacillati</taxon>
        <taxon>Actinomycetota</taxon>
        <taxon>Actinomycetes</taxon>
        <taxon>Mycobacteriales</taxon>
        <taxon>Corynebacteriaceae</taxon>
        <taxon>Corynebacterium</taxon>
    </lineage>
</organism>
<name>A0A1L7CHR5_9CORY</name>
<feature type="compositionally biased region" description="Basic and acidic residues" evidence="1">
    <location>
        <begin position="14"/>
        <end position="26"/>
    </location>
</feature>
<reference evidence="2 3" key="1">
    <citation type="submission" date="2014-08" db="EMBL/GenBank/DDBJ databases">
        <title>Complete genome sequence of Corynebacterium aquilae S-613T(T) (=DSM 44791(T)), isolated from the choana of a healthy golden eagle.</title>
        <authorList>
            <person name="Ruckert C."/>
            <person name="Albersmeier A."/>
            <person name="Winkler A."/>
            <person name="Kalinowski J."/>
        </authorList>
    </citation>
    <scope>NUCLEOTIDE SEQUENCE [LARGE SCALE GENOMIC DNA]</scope>
    <source>
        <strain evidence="2 3">S-613</strain>
    </source>
</reference>
<protein>
    <submittedName>
        <fullName evidence="2">Uncharacterized protein</fullName>
    </submittedName>
</protein>